<name>A0A067KM54_JATCU</name>
<accession>A0A067KM54</accession>
<keyword evidence="2" id="KW-1185">Reference proteome</keyword>
<dbReference type="AlphaFoldDB" id="A0A067KM54"/>
<reference evidence="1 2" key="1">
    <citation type="journal article" date="2014" name="PLoS ONE">
        <title>Global Analysis of Gene Expression Profiles in Physic Nut (Jatropha curcas L.) Seedlings Exposed to Salt Stress.</title>
        <authorList>
            <person name="Zhang L."/>
            <person name="Zhang C."/>
            <person name="Wu P."/>
            <person name="Chen Y."/>
            <person name="Li M."/>
            <person name="Jiang H."/>
            <person name="Wu G."/>
        </authorList>
    </citation>
    <scope>NUCLEOTIDE SEQUENCE [LARGE SCALE GENOMIC DNA]</scope>
    <source>
        <strain evidence="2">cv. GZQX0401</strain>
        <tissue evidence="1">Young leaves</tissue>
    </source>
</reference>
<dbReference type="EMBL" id="KK914570">
    <property type="protein sequence ID" value="KDP32884.1"/>
    <property type="molecule type" value="Genomic_DNA"/>
</dbReference>
<organism evidence="1 2">
    <name type="scientific">Jatropha curcas</name>
    <name type="common">Barbados nut</name>
    <dbReference type="NCBI Taxonomy" id="180498"/>
    <lineage>
        <taxon>Eukaryota</taxon>
        <taxon>Viridiplantae</taxon>
        <taxon>Streptophyta</taxon>
        <taxon>Embryophyta</taxon>
        <taxon>Tracheophyta</taxon>
        <taxon>Spermatophyta</taxon>
        <taxon>Magnoliopsida</taxon>
        <taxon>eudicotyledons</taxon>
        <taxon>Gunneridae</taxon>
        <taxon>Pentapetalae</taxon>
        <taxon>rosids</taxon>
        <taxon>fabids</taxon>
        <taxon>Malpighiales</taxon>
        <taxon>Euphorbiaceae</taxon>
        <taxon>Crotonoideae</taxon>
        <taxon>Jatropheae</taxon>
        <taxon>Jatropha</taxon>
    </lineage>
</organism>
<evidence type="ECO:0000313" key="1">
    <source>
        <dbReference type="EMBL" id="KDP32884.1"/>
    </source>
</evidence>
<dbReference type="Proteomes" id="UP000027138">
    <property type="component" value="Unassembled WGS sequence"/>
</dbReference>
<proteinExistence type="predicted"/>
<sequence length="63" mass="6122">MGVEPVRLNKKSKSPTKGERRCLNGAIGGGGIGRGSGGGHLTGGVSSGLGSGQLCLLTMALGK</sequence>
<gene>
    <name evidence="1" type="ORF">JCGZ_12176</name>
</gene>
<evidence type="ECO:0000313" key="2">
    <source>
        <dbReference type="Proteomes" id="UP000027138"/>
    </source>
</evidence>
<protein>
    <submittedName>
        <fullName evidence="1">Uncharacterized protein</fullName>
    </submittedName>
</protein>